<dbReference type="EC" id="3.2.2.21" evidence="2"/>
<comment type="caution">
    <text evidence="7">The sequence shown here is derived from an EMBL/GenBank/DDBJ whole genome shotgun (WGS) entry which is preliminary data.</text>
</comment>
<dbReference type="InterPro" id="IPR037046">
    <property type="entry name" value="AlkA_N_sf"/>
</dbReference>
<dbReference type="SMART" id="SM00478">
    <property type="entry name" value="ENDO3c"/>
    <property type="match status" value="1"/>
</dbReference>
<dbReference type="Pfam" id="PF07934">
    <property type="entry name" value="OGG_N"/>
    <property type="match status" value="1"/>
</dbReference>
<dbReference type="CDD" id="cd00056">
    <property type="entry name" value="ENDO3c"/>
    <property type="match status" value="1"/>
</dbReference>
<organism evidence="7 8">
    <name type="scientific">Salinicoccus sesuvii</name>
    <dbReference type="NCBI Taxonomy" id="868281"/>
    <lineage>
        <taxon>Bacteria</taxon>
        <taxon>Bacillati</taxon>
        <taxon>Bacillota</taxon>
        <taxon>Bacilli</taxon>
        <taxon>Bacillales</taxon>
        <taxon>Staphylococcaceae</taxon>
        <taxon>Salinicoccus</taxon>
    </lineage>
</organism>
<evidence type="ECO:0000256" key="5">
    <source>
        <dbReference type="ARBA" id="ARBA00023204"/>
    </source>
</evidence>
<evidence type="ECO:0000256" key="4">
    <source>
        <dbReference type="ARBA" id="ARBA00022801"/>
    </source>
</evidence>
<dbReference type="InterPro" id="IPR003265">
    <property type="entry name" value="HhH-GPD_domain"/>
</dbReference>
<dbReference type="Pfam" id="PF00730">
    <property type="entry name" value="HhH-GPD"/>
    <property type="match status" value="1"/>
</dbReference>
<dbReference type="Proteomes" id="UP001595637">
    <property type="component" value="Unassembled WGS sequence"/>
</dbReference>
<dbReference type="Gene3D" id="3.30.310.20">
    <property type="entry name" value="DNA-3-methyladenine glycosylase AlkA, N-terminal domain"/>
    <property type="match status" value="1"/>
</dbReference>
<keyword evidence="3" id="KW-0227">DNA damage</keyword>
<evidence type="ECO:0000259" key="6">
    <source>
        <dbReference type="SMART" id="SM00478"/>
    </source>
</evidence>
<sequence>MIIKASGPFDYALNYAFMDQQDDCLYRTHNNVIRKAIQLHGNAVLLEVKAGPKDAVEVDVLVNDGVEETDIEDYVVEWLDLDYDMAAFYDFANHDPRLRGIVEELYGYRMIGTPDIMEGLTWAILGQQINMQFAFVLKRRLVEYFNHYVEFEEEKYWIMPSPAEILSLDIESMRKMQISYRKAEYLHRCAEGIQKSTLSKTNLQQMGSYEIVLEHLISVKGIGPWSANTVLMRTLKFRNAVPIGDAGLRNAIKITDNLDEKPSADYIRSVTDEWGDNGAYATIYMWRILG</sequence>
<dbReference type="SUPFAM" id="SSF48150">
    <property type="entry name" value="DNA-glycosylase"/>
    <property type="match status" value="1"/>
</dbReference>
<dbReference type="EMBL" id="JBHRVQ010000001">
    <property type="protein sequence ID" value="MFC3387948.1"/>
    <property type="molecule type" value="Genomic_DNA"/>
</dbReference>
<dbReference type="RefSeq" id="WP_380652665.1">
    <property type="nucleotide sequence ID" value="NZ_JBHRVQ010000001.1"/>
</dbReference>
<evidence type="ECO:0000313" key="7">
    <source>
        <dbReference type="EMBL" id="MFC3387948.1"/>
    </source>
</evidence>
<dbReference type="InterPro" id="IPR011257">
    <property type="entry name" value="DNA_glycosylase"/>
</dbReference>
<reference evidence="8" key="1">
    <citation type="journal article" date="2019" name="Int. J. Syst. Evol. Microbiol.">
        <title>The Global Catalogue of Microorganisms (GCM) 10K type strain sequencing project: providing services to taxonomists for standard genome sequencing and annotation.</title>
        <authorList>
            <consortium name="The Broad Institute Genomics Platform"/>
            <consortium name="The Broad Institute Genome Sequencing Center for Infectious Disease"/>
            <person name="Wu L."/>
            <person name="Ma J."/>
        </authorList>
    </citation>
    <scope>NUCLEOTIDE SEQUENCE [LARGE SCALE GENOMIC DNA]</scope>
    <source>
        <strain evidence="8">CCM 7756</strain>
    </source>
</reference>
<evidence type="ECO:0000256" key="3">
    <source>
        <dbReference type="ARBA" id="ARBA00022763"/>
    </source>
</evidence>
<name>A0ABV7N535_9STAP</name>
<evidence type="ECO:0000256" key="1">
    <source>
        <dbReference type="ARBA" id="ARBA00000086"/>
    </source>
</evidence>
<dbReference type="InterPro" id="IPR023170">
    <property type="entry name" value="HhH_base_excis_C"/>
</dbReference>
<protein>
    <recommendedName>
        <fullName evidence="2">DNA-3-methyladenine glycosylase II</fullName>
        <ecNumber evidence="2">3.2.2.21</ecNumber>
    </recommendedName>
</protein>
<keyword evidence="5" id="KW-0234">DNA repair</keyword>
<evidence type="ECO:0000256" key="2">
    <source>
        <dbReference type="ARBA" id="ARBA00012000"/>
    </source>
</evidence>
<dbReference type="PANTHER" id="PTHR43003:SF12">
    <property type="entry name" value="DNA-3-METHYLADENINE GLYCOSYLASE"/>
    <property type="match status" value="1"/>
</dbReference>
<evidence type="ECO:0000313" key="8">
    <source>
        <dbReference type="Proteomes" id="UP001595637"/>
    </source>
</evidence>
<dbReference type="InterPro" id="IPR051912">
    <property type="entry name" value="Alkylbase_DNA_Glycosylase/TA"/>
</dbReference>
<keyword evidence="8" id="KW-1185">Reference proteome</keyword>
<keyword evidence="4" id="KW-0378">Hydrolase</keyword>
<dbReference type="InterPro" id="IPR012904">
    <property type="entry name" value="OGG_N"/>
</dbReference>
<proteinExistence type="predicted"/>
<dbReference type="PANTHER" id="PTHR43003">
    <property type="entry name" value="DNA-3-METHYLADENINE GLYCOSYLASE"/>
    <property type="match status" value="1"/>
</dbReference>
<accession>A0ABV7N535</accession>
<comment type="catalytic activity">
    <reaction evidence="1">
        <text>Hydrolysis of alkylated DNA, releasing 3-methyladenine, 3-methylguanine, 7-methylguanine and 7-methyladenine.</text>
        <dbReference type="EC" id="3.2.2.21"/>
    </reaction>
</comment>
<feature type="domain" description="HhH-GPD" evidence="6">
    <location>
        <begin position="125"/>
        <end position="290"/>
    </location>
</feature>
<dbReference type="Gene3D" id="1.10.1670.10">
    <property type="entry name" value="Helix-hairpin-Helix base-excision DNA repair enzymes (C-terminal)"/>
    <property type="match status" value="1"/>
</dbReference>
<gene>
    <name evidence="7" type="ORF">ACFOEO_04950</name>
</gene>
<dbReference type="Gene3D" id="1.10.340.30">
    <property type="entry name" value="Hypothetical protein, domain 2"/>
    <property type="match status" value="1"/>
</dbReference>